<evidence type="ECO:0000256" key="3">
    <source>
        <dbReference type="ARBA" id="ARBA00022801"/>
    </source>
</evidence>
<sequence>MNKLKIGAILLLAVINTGFSQTKPKERFSNEIDFSNAPKRVNNVSPLSDQANKKNWVLSDKMSDEFDSKRLDTRKWHPNNPGWKGRKPTFFHGSNVSLKDDELVFKINQHSKHEELPEGYTHTAGFIKSKQKVLYGYFEAEMKLMDDTWVSGFWACLGTRDWWTEIDFCENSPATKNQQNDLNSNIHVFRSPDEYGGVKKHFSRNNKYKVPFNLLEDYHVWGIEWDEDYIRFYIDGVLFREAENTHWYQPLEINFNNESNKWFGALPSDKSKLDQEFRVKYFRYWSKGKRLKRQSKKYAEDYLGIK</sequence>
<dbReference type="Pfam" id="PF00722">
    <property type="entry name" value="Glyco_hydro_16"/>
    <property type="match status" value="1"/>
</dbReference>
<protein>
    <submittedName>
        <fullName evidence="6">Beta-glucanase (GH16 family)</fullName>
    </submittedName>
</protein>
<evidence type="ECO:0000256" key="4">
    <source>
        <dbReference type="ARBA" id="ARBA00023295"/>
    </source>
</evidence>
<name>A0ABX0UD58_9FLAO</name>
<keyword evidence="3" id="KW-0378">Hydrolase</keyword>
<keyword evidence="7" id="KW-1185">Reference proteome</keyword>
<organism evidence="6 7">
    <name type="scientific">Wenyingzhuangia heitensis</name>
    <dbReference type="NCBI Taxonomy" id="1487859"/>
    <lineage>
        <taxon>Bacteria</taxon>
        <taxon>Pseudomonadati</taxon>
        <taxon>Bacteroidota</taxon>
        <taxon>Flavobacteriia</taxon>
        <taxon>Flavobacteriales</taxon>
        <taxon>Flavobacteriaceae</taxon>
        <taxon>Wenyingzhuangia</taxon>
    </lineage>
</organism>
<evidence type="ECO:0000313" key="6">
    <source>
        <dbReference type="EMBL" id="NIJ45002.1"/>
    </source>
</evidence>
<comment type="similarity">
    <text evidence="1">Belongs to the glycosyl hydrolase 16 family.</text>
</comment>
<dbReference type="PROSITE" id="PS51762">
    <property type="entry name" value="GH16_2"/>
    <property type="match status" value="1"/>
</dbReference>
<accession>A0ABX0UD58</accession>
<evidence type="ECO:0000256" key="1">
    <source>
        <dbReference type="ARBA" id="ARBA00006865"/>
    </source>
</evidence>
<dbReference type="PANTHER" id="PTHR10963">
    <property type="entry name" value="GLYCOSYL HYDROLASE-RELATED"/>
    <property type="match status" value="1"/>
</dbReference>
<dbReference type="CDD" id="cd02178">
    <property type="entry name" value="GH16_beta_agarase"/>
    <property type="match status" value="1"/>
</dbReference>
<dbReference type="InterPro" id="IPR000757">
    <property type="entry name" value="Beta-glucanase-like"/>
</dbReference>
<feature type="domain" description="GH16" evidence="5">
    <location>
        <begin position="32"/>
        <end position="290"/>
    </location>
</feature>
<comment type="caution">
    <text evidence="6">The sequence shown here is derived from an EMBL/GenBank/DDBJ whole genome shotgun (WGS) entry which is preliminary data.</text>
</comment>
<dbReference type="RefSeq" id="WP_167186063.1">
    <property type="nucleotide sequence ID" value="NZ_JAASQL010000001.1"/>
</dbReference>
<evidence type="ECO:0000259" key="5">
    <source>
        <dbReference type="PROSITE" id="PS51762"/>
    </source>
</evidence>
<evidence type="ECO:0000256" key="2">
    <source>
        <dbReference type="ARBA" id="ARBA00022729"/>
    </source>
</evidence>
<dbReference type="Proteomes" id="UP000745859">
    <property type="component" value="Unassembled WGS sequence"/>
</dbReference>
<dbReference type="InterPro" id="IPR050546">
    <property type="entry name" value="Glycosyl_Hydrlase_16"/>
</dbReference>
<proteinExistence type="inferred from homology"/>
<keyword evidence="2" id="KW-0732">Signal</keyword>
<dbReference type="EMBL" id="JAASQL010000001">
    <property type="protein sequence ID" value="NIJ45002.1"/>
    <property type="molecule type" value="Genomic_DNA"/>
</dbReference>
<dbReference type="InterPro" id="IPR016287">
    <property type="entry name" value="Beta_agarase"/>
</dbReference>
<dbReference type="SUPFAM" id="SSF49899">
    <property type="entry name" value="Concanavalin A-like lectins/glucanases"/>
    <property type="match status" value="1"/>
</dbReference>
<keyword evidence="4" id="KW-0326">Glycosidase</keyword>
<reference evidence="6 7" key="1">
    <citation type="submission" date="2020-03" db="EMBL/GenBank/DDBJ databases">
        <title>Genomic Encyclopedia of Type Strains, Phase IV (KMG-IV): sequencing the most valuable type-strain genomes for metagenomic binning, comparative biology and taxonomic classification.</title>
        <authorList>
            <person name="Goeker M."/>
        </authorList>
    </citation>
    <scope>NUCLEOTIDE SEQUENCE [LARGE SCALE GENOMIC DNA]</scope>
    <source>
        <strain evidence="6 7">DSM 101599</strain>
    </source>
</reference>
<dbReference type="PANTHER" id="PTHR10963:SF55">
    <property type="entry name" value="GLYCOSIDE HYDROLASE FAMILY 16 PROTEIN"/>
    <property type="match status" value="1"/>
</dbReference>
<gene>
    <name evidence="6" type="ORF">FHR24_001441</name>
</gene>
<dbReference type="Gene3D" id="2.60.120.200">
    <property type="match status" value="1"/>
</dbReference>
<dbReference type="InterPro" id="IPR013320">
    <property type="entry name" value="ConA-like_dom_sf"/>
</dbReference>
<evidence type="ECO:0000313" key="7">
    <source>
        <dbReference type="Proteomes" id="UP000745859"/>
    </source>
</evidence>